<dbReference type="Proteomes" id="UP000078454">
    <property type="component" value="Unassembled WGS sequence"/>
</dbReference>
<keyword evidence="1 5" id="KW-0597">Phosphoprotein</keyword>
<proteinExistence type="predicted"/>
<dbReference type="PANTHER" id="PTHR43214:SF40">
    <property type="entry name" value="TRANSCRIPTIONAL REGULATORY PROTEIN LNRK"/>
    <property type="match status" value="1"/>
</dbReference>
<evidence type="ECO:0000256" key="3">
    <source>
        <dbReference type="ARBA" id="ARBA00023125"/>
    </source>
</evidence>
<organism evidence="8 9">
    <name type="scientific">Paenibacillus oryzisoli</name>
    <dbReference type="NCBI Taxonomy" id="1850517"/>
    <lineage>
        <taxon>Bacteria</taxon>
        <taxon>Bacillati</taxon>
        <taxon>Bacillota</taxon>
        <taxon>Bacilli</taxon>
        <taxon>Bacillales</taxon>
        <taxon>Paenibacillaceae</taxon>
        <taxon>Paenibacillus</taxon>
    </lineage>
</organism>
<dbReference type="GO" id="GO:0006355">
    <property type="term" value="P:regulation of DNA-templated transcription"/>
    <property type="evidence" value="ECO:0007669"/>
    <property type="project" value="InterPro"/>
</dbReference>
<dbReference type="InterPro" id="IPR011006">
    <property type="entry name" value="CheY-like_superfamily"/>
</dbReference>
<dbReference type="SMART" id="SM00421">
    <property type="entry name" value="HTH_LUXR"/>
    <property type="match status" value="1"/>
</dbReference>
<sequence>MKTFKVFITDDEVLIGNALKIVIQAQPDMEVIGIATSGIDALAQLENIQPDLVLMDVRMPGMDGIACTKKLKERYPEMPILILTTYNEESYIIDGLAHGANGYLLKGLQFSQLIETIRSTLNGQYILPAEVAAKLSRYLMNTRNAPRDISTLPASITANNLFTTREQDILLLLGNRLSIREIADELHISEGTIKNYLTIIYEKLNVSSRYEAITLLRANI</sequence>
<evidence type="ECO:0008006" key="10">
    <source>
        <dbReference type="Google" id="ProtNLM"/>
    </source>
</evidence>
<dbReference type="Gene3D" id="3.40.50.2300">
    <property type="match status" value="1"/>
</dbReference>
<dbReference type="InterPro" id="IPR058245">
    <property type="entry name" value="NreC/VraR/RcsB-like_REC"/>
</dbReference>
<name>A0A198AI14_9BACL</name>
<feature type="domain" description="HTH luxR-type" evidence="6">
    <location>
        <begin position="155"/>
        <end position="220"/>
    </location>
</feature>
<feature type="domain" description="Response regulatory" evidence="7">
    <location>
        <begin position="5"/>
        <end position="121"/>
    </location>
</feature>
<keyword evidence="2" id="KW-0805">Transcription regulation</keyword>
<dbReference type="SMART" id="SM00448">
    <property type="entry name" value="REC"/>
    <property type="match status" value="1"/>
</dbReference>
<feature type="modified residue" description="4-aspartylphosphate" evidence="5">
    <location>
        <position position="56"/>
    </location>
</feature>
<dbReference type="OrthoDB" id="9780153at2"/>
<accession>A0A198AI14</accession>
<dbReference type="PROSITE" id="PS50110">
    <property type="entry name" value="RESPONSE_REGULATORY"/>
    <property type="match status" value="1"/>
</dbReference>
<dbReference type="PRINTS" id="PR00038">
    <property type="entry name" value="HTHLUXR"/>
</dbReference>
<evidence type="ECO:0000259" key="6">
    <source>
        <dbReference type="PROSITE" id="PS50043"/>
    </source>
</evidence>
<dbReference type="InterPro" id="IPR039420">
    <property type="entry name" value="WalR-like"/>
</dbReference>
<dbReference type="CDD" id="cd17535">
    <property type="entry name" value="REC_NarL-like"/>
    <property type="match status" value="1"/>
</dbReference>
<comment type="caution">
    <text evidence="8">The sequence shown here is derived from an EMBL/GenBank/DDBJ whole genome shotgun (WGS) entry which is preliminary data.</text>
</comment>
<dbReference type="CDD" id="cd06170">
    <property type="entry name" value="LuxR_C_like"/>
    <property type="match status" value="1"/>
</dbReference>
<dbReference type="InterPro" id="IPR016032">
    <property type="entry name" value="Sig_transdc_resp-reg_C-effctor"/>
</dbReference>
<dbReference type="SUPFAM" id="SSF52172">
    <property type="entry name" value="CheY-like"/>
    <property type="match status" value="1"/>
</dbReference>
<evidence type="ECO:0000313" key="8">
    <source>
        <dbReference type="EMBL" id="OAS20710.1"/>
    </source>
</evidence>
<dbReference type="InterPro" id="IPR001789">
    <property type="entry name" value="Sig_transdc_resp-reg_receiver"/>
</dbReference>
<dbReference type="SUPFAM" id="SSF46894">
    <property type="entry name" value="C-terminal effector domain of the bipartite response regulators"/>
    <property type="match status" value="1"/>
</dbReference>
<dbReference type="InterPro" id="IPR000792">
    <property type="entry name" value="Tscrpt_reg_LuxR_C"/>
</dbReference>
<dbReference type="STRING" id="1850517.A8708_19445"/>
<reference evidence="8 9" key="1">
    <citation type="submission" date="2016-05" db="EMBL/GenBank/DDBJ databases">
        <title>Paenibacillus sp. 1ZS3-15 nov., isolated from the rhizosphere soil.</title>
        <authorList>
            <person name="Zhang X.X."/>
            <person name="Zhang J."/>
        </authorList>
    </citation>
    <scope>NUCLEOTIDE SEQUENCE [LARGE SCALE GENOMIC DNA]</scope>
    <source>
        <strain evidence="8 9">1ZS3-15</strain>
    </source>
</reference>
<keyword evidence="3" id="KW-0238">DNA-binding</keyword>
<dbReference type="RefSeq" id="WP_068663334.1">
    <property type="nucleotide sequence ID" value="NZ_LYPB01000050.1"/>
</dbReference>
<evidence type="ECO:0000313" key="9">
    <source>
        <dbReference type="Proteomes" id="UP000078454"/>
    </source>
</evidence>
<evidence type="ECO:0000259" key="7">
    <source>
        <dbReference type="PROSITE" id="PS50110"/>
    </source>
</evidence>
<evidence type="ECO:0000256" key="4">
    <source>
        <dbReference type="ARBA" id="ARBA00023163"/>
    </source>
</evidence>
<dbReference type="PROSITE" id="PS50043">
    <property type="entry name" value="HTH_LUXR_2"/>
    <property type="match status" value="1"/>
</dbReference>
<dbReference type="Pfam" id="PF00196">
    <property type="entry name" value="GerE"/>
    <property type="match status" value="1"/>
</dbReference>
<keyword evidence="4" id="KW-0804">Transcription</keyword>
<dbReference type="PANTHER" id="PTHR43214">
    <property type="entry name" value="TWO-COMPONENT RESPONSE REGULATOR"/>
    <property type="match status" value="1"/>
</dbReference>
<evidence type="ECO:0000256" key="1">
    <source>
        <dbReference type="ARBA" id="ARBA00022553"/>
    </source>
</evidence>
<dbReference type="AlphaFoldDB" id="A0A198AI14"/>
<evidence type="ECO:0000256" key="5">
    <source>
        <dbReference type="PROSITE-ProRule" id="PRU00169"/>
    </source>
</evidence>
<gene>
    <name evidence="8" type="ORF">A8708_19445</name>
</gene>
<dbReference type="GO" id="GO:0003677">
    <property type="term" value="F:DNA binding"/>
    <property type="evidence" value="ECO:0007669"/>
    <property type="project" value="UniProtKB-KW"/>
</dbReference>
<dbReference type="EMBL" id="LYPB01000050">
    <property type="protein sequence ID" value="OAS20710.1"/>
    <property type="molecule type" value="Genomic_DNA"/>
</dbReference>
<evidence type="ECO:0000256" key="2">
    <source>
        <dbReference type="ARBA" id="ARBA00023015"/>
    </source>
</evidence>
<dbReference type="Pfam" id="PF00072">
    <property type="entry name" value="Response_reg"/>
    <property type="match status" value="1"/>
</dbReference>
<protein>
    <recommendedName>
        <fullName evidence="10">DNA-binding response regulator</fullName>
    </recommendedName>
</protein>
<keyword evidence="9" id="KW-1185">Reference proteome</keyword>
<dbReference type="GO" id="GO:0000160">
    <property type="term" value="P:phosphorelay signal transduction system"/>
    <property type="evidence" value="ECO:0007669"/>
    <property type="project" value="InterPro"/>
</dbReference>